<dbReference type="EMBL" id="WOTH01000011">
    <property type="protein sequence ID" value="NHO53773.1"/>
    <property type="molecule type" value="Genomic_DNA"/>
</dbReference>
<feature type="transmembrane region" description="Helical" evidence="1">
    <location>
        <begin position="100"/>
        <end position="118"/>
    </location>
</feature>
<accession>A0A967B6G7</accession>
<dbReference type="AlphaFoldDB" id="A0A967B6G7"/>
<keyword evidence="1" id="KW-0472">Membrane</keyword>
<dbReference type="Pfam" id="PF09490">
    <property type="entry name" value="CbtA"/>
    <property type="match status" value="1"/>
</dbReference>
<feature type="transmembrane region" description="Helical" evidence="1">
    <location>
        <begin position="63"/>
        <end position="88"/>
    </location>
</feature>
<proteinExistence type="predicted"/>
<evidence type="ECO:0000256" key="1">
    <source>
        <dbReference type="SAM" id="Phobius"/>
    </source>
</evidence>
<keyword evidence="1" id="KW-1133">Transmembrane helix</keyword>
<gene>
    <name evidence="2" type="ORF">GOB87_07320</name>
</gene>
<keyword evidence="1" id="KW-0812">Transmembrane</keyword>
<evidence type="ECO:0000313" key="3">
    <source>
        <dbReference type="Proteomes" id="UP000597459"/>
    </source>
</evidence>
<protein>
    <recommendedName>
        <fullName evidence="4">CbtA family protein</fullName>
    </recommendedName>
</protein>
<name>A0A967B6G7_9PROT</name>
<dbReference type="Proteomes" id="UP000597459">
    <property type="component" value="Unassembled WGS sequence"/>
</dbReference>
<evidence type="ECO:0000313" key="2">
    <source>
        <dbReference type="EMBL" id="NHO53773.1"/>
    </source>
</evidence>
<sequence length="247" mass="26271">MTGRLLARGLIAGLVAACLAFLFGRLFGEPSIAHAISFEEARDALAGEPPEPELVSRTVQSTWGLLTAIVMLGAAYGGLFSLGFSLAYGRIARLTPRATALLVAAIGFVVLVLVPDLKYPPNPPAVGNPDTIGLRTEVYFEIILISICCAVIACLASRPLIQKLGTWNGTIIAGVLFIALVSGMQFTLPDISEVPDTFPATVLWRFREASIGTQMLLWSSMALIFGPMAEKVLCAPQRSSSHARTLG</sequence>
<dbReference type="InterPro" id="IPR012666">
    <property type="entry name" value="CbtA_put"/>
</dbReference>
<dbReference type="RefSeq" id="WP_166314445.1">
    <property type="nucleotide sequence ID" value="NZ_WOTH01000011.1"/>
</dbReference>
<reference evidence="2" key="1">
    <citation type="submission" date="2019-11" db="EMBL/GenBank/DDBJ databases">
        <title>Description of new Acetobacter species.</title>
        <authorList>
            <person name="Cleenwerck I."/>
            <person name="Sombolestani A.S."/>
        </authorList>
    </citation>
    <scope>NUCLEOTIDE SEQUENCE</scope>
    <source>
        <strain evidence="2">LMG 1626</strain>
    </source>
</reference>
<keyword evidence="3" id="KW-1185">Reference proteome</keyword>
<organism evidence="2 3">
    <name type="scientific">Acetobacter estunensis</name>
    <dbReference type="NCBI Taxonomy" id="104097"/>
    <lineage>
        <taxon>Bacteria</taxon>
        <taxon>Pseudomonadati</taxon>
        <taxon>Pseudomonadota</taxon>
        <taxon>Alphaproteobacteria</taxon>
        <taxon>Acetobacterales</taxon>
        <taxon>Acetobacteraceae</taxon>
        <taxon>Acetobacter</taxon>
    </lineage>
</organism>
<comment type="caution">
    <text evidence="2">The sequence shown here is derived from an EMBL/GenBank/DDBJ whole genome shotgun (WGS) entry which is preliminary data.</text>
</comment>
<feature type="transmembrane region" description="Helical" evidence="1">
    <location>
        <begin position="169"/>
        <end position="189"/>
    </location>
</feature>
<evidence type="ECO:0008006" key="4">
    <source>
        <dbReference type="Google" id="ProtNLM"/>
    </source>
</evidence>
<feature type="transmembrane region" description="Helical" evidence="1">
    <location>
        <begin position="138"/>
        <end position="157"/>
    </location>
</feature>